<dbReference type="PROSITE" id="PS51462">
    <property type="entry name" value="NUDIX"/>
    <property type="match status" value="1"/>
</dbReference>
<keyword evidence="3" id="KW-0479">Metal-binding</keyword>
<organism evidence="7 8">
    <name type="scientific">Psychrobacillus soli</name>
    <dbReference type="NCBI Taxonomy" id="1543965"/>
    <lineage>
        <taxon>Bacteria</taxon>
        <taxon>Bacillati</taxon>
        <taxon>Bacillota</taxon>
        <taxon>Bacilli</taxon>
        <taxon>Bacillales</taxon>
        <taxon>Bacillaceae</taxon>
        <taxon>Psychrobacillus</taxon>
    </lineage>
</organism>
<dbReference type="AlphaFoldDB" id="A0A544SLM5"/>
<dbReference type="GO" id="GO:0016818">
    <property type="term" value="F:hydrolase activity, acting on acid anhydrides, in phosphorus-containing anhydrides"/>
    <property type="evidence" value="ECO:0007669"/>
    <property type="project" value="TreeGrafter"/>
</dbReference>
<dbReference type="InterPro" id="IPR000086">
    <property type="entry name" value="NUDIX_hydrolase_dom"/>
</dbReference>
<evidence type="ECO:0000256" key="4">
    <source>
        <dbReference type="ARBA" id="ARBA00022801"/>
    </source>
</evidence>
<dbReference type="Gene3D" id="3.90.79.10">
    <property type="entry name" value="Nucleoside Triphosphate Pyrophosphohydrolase"/>
    <property type="match status" value="1"/>
</dbReference>
<keyword evidence="4" id="KW-0378">Hydrolase</keyword>
<evidence type="ECO:0000256" key="3">
    <source>
        <dbReference type="ARBA" id="ARBA00022723"/>
    </source>
</evidence>
<proteinExistence type="inferred from homology"/>
<evidence type="ECO:0000259" key="6">
    <source>
        <dbReference type="PROSITE" id="PS51462"/>
    </source>
</evidence>
<dbReference type="InterPro" id="IPR015797">
    <property type="entry name" value="NUDIX_hydrolase-like_dom_sf"/>
</dbReference>
<sequence>MQRIANLLICKDGKVLLLKKPRRNWYVAPGGKMEVGESILVSAVREFTEETNATPIGPHLKGIYTMVIEEDGERIDEWMLFTFVANDLEGTPFHETREGILEWHPVEALNTLPMAEGDRTNLLFAVQEKGMQYGTFVYTPDFSLITETIQQSSEGEVNNG</sequence>
<reference evidence="7 8" key="1">
    <citation type="submission" date="2019-05" db="EMBL/GenBank/DDBJ databases">
        <title>Psychrobacillus vulpis sp. nov., a new species isolated from feces of a red fox that inhabits in The Tablas de Daimiel Natural Park, Albacete, Spain.</title>
        <authorList>
            <person name="Rodriguez M."/>
            <person name="Reina J.C."/>
            <person name="Bejar V."/>
            <person name="Llamas I."/>
        </authorList>
    </citation>
    <scope>NUCLEOTIDE SEQUENCE [LARGE SCALE GENOMIC DNA]</scope>
    <source>
        <strain evidence="7 8">NHI-2</strain>
    </source>
</reference>
<comment type="similarity">
    <text evidence="2">Belongs to the Nudix hydrolase family.</text>
</comment>
<dbReference type="OrthoDB" id="9800186at2"/>
<dbReference type="RefSeq" id="WP_142609111.1">
    <property type="nucleotide sequence ID" value="NZ_VDGG01000065.1"/>
</dbReference>
<feature type="domain" description="Nudix hydrolase" evidence="6">
    <location>
        <begin position="1"/>
        <end position="127"/>
    </location>
</feature>
<dbReference type="PANTHER" id="PTHR43758:SF2">
    <property type="entry name" value="OXIDIZED PURINE NUCLEOSIDE TRIPHOSPHATE HYDROLASE"/>
    <property type="match status" value="1"/>
</dbReference>
<evidence type="ECO:0000256" key="1">
    <source>
        <dbReference type="ARBA" id="ARBA00001946"/>
    </source>
</evidence>
<keyword evidence="8" id="KW-1185">Reference proteome</keyword>
<name>A0A544SLM5_9BACI</name>
<comment type="caution">
    <text evidence="7">The sequence shown here is derived from an EMBL/GenBank/DDBJ whole genome shotgun (WGS) entry which is preliminary data.</text>
</comment>
<evidence type="ECO:0000313" key="7">
    <source>
        <dbReference type="EMBL" id="TQR06118.1"/>
    </source>
</evidence>
<keyword evidence="5" id="KW-0460">Magnesium</keyword>
<evidence type="ECO:0000256" key="2">
    <source>
        <dbReference type="ARBA" id="ARBA00005582"/>
    </source>
</evidence>
<evidence type="ECO:0000313" key="8">
    <source>
        <dbReference type="Proteomes" id="UP000318937"/>
    </source>
</evidence>
<gene>
    <name evidence="7" type="ORF">FG383_19290</name>
</gene>
<comment type="cofactor">
    <cofactor evidence="1">
        <name>Mg(2+)</name>
        <dbReference type="ChEBI" id="CHEBI:18420"/>
    </cofactor>
</comment>
<dbReference type="Proteomes" id="UP000318937">
    <property type="component" value="Unassembled WGS sequence"/>
</dbReference>
<dbReference type="EMBL" id="VDGG01000065">
    <property type="protein sequence ID" value="TQR06118.1"/>
    <property type="molecule type" value="Genomic_DNA"/>
</dbReference>
<accession>A0A544SLM5</accession>
<protein>
    <submittedName>
        <fullName evidence="7">8-oxo-dGTP diphosphatase</fullName>
    </submittedName>
</protein>
<dbReference type="PANTHER" id="PTHR43758">
    <property type="entry name" value="7,8-DIHYDRO-8-OXOGUANINE TRIPHOSPHATASE"/>
    <property type="match status" value="1"/>
</dbReference>
<dbReference type="SUPFAM" id="SSF55811">
    <property type="entry name" value="Nudix"/>
    <property type="match status" value="1"/>
</dbReference>
<dbReference type="GO" id="GO:0046872">
    <property type="term" value="F:metal ion binding"/>
    <property type="evidence" value="ECO:0007669"/>
    <property type="project" value="UniProtKB-KW"/>
</dbReference>
<dbReference type="GO" id="GO:0005737">
    <property type="term" value="C:cytoplasm"/>
    <property type="evidence" value="ECO:0007669"/>
    <property type="project" value="TreeGrafter"/>
</dbReference>
<evidence type="ECO:0000256" key="5">
    <source>
        <dbReference type="ARBA" id="ARBA00022842"/>
    </source>
</evidence>
<dbReference type="Pfam" id="PF00293">
    <property type="entry name" value="NUDIX"/>
    <property type="match status" value="1"/>
</dbReference>